<dbReference type="Proteomes" id="UP001595818">
    <property type="component" value="Unassembled WGS sequence"/>
</dbReference>
<evidence type="ECO:0008006" key="3">
    <source>
        <dbReference type="Google" id="ProtNLM"/>
    </source>
</evidence>
<accession>A0ABV9T0L3</accession>
<dbReference type="RefSeq" id="WP_377064458.1">
    <property type="nucleotide sequence ID" value="NZ_JBHSJJ010000005.1"/>
</dbReference>
<evidence type="ECO:0000313" key="2">
    <source>
        <dbReference type="Proteomes" id="UP001595818"/>
    </source>
</evidence>
<keyword evidence="2" id="KW-1185">Reference proteome</keyword>
<proteinExistence type="predicted"/>
<protein>
    <recommendedName>
        <fullName evidence="3">APCDD1 domain-containing protein</fullName>
    </recommendedName>
</protein>
<sequence length="201" mass="23027">MLFSSCMENLQSERLIHSRNFKELDFSGIDNVQWFEFDGDTVLGPFHNEEVTFSLDQLPPHNVLRITIELLAHDSWDGNSYNIGGPDFWYLQVDGHEIMRTTFSNSICESLYCLYQSYPENYVRQFEPKSGAVQTDLPGRCQYEGIPNHTSKYEINKLVRHRGGQVSILMGDGLKQENAADPKCDESWSVSRITIHALSVN</sequence>
<name>A0ABV9T0L3_9BACT</name>
<organism evidence="1 2">
    <name type="scientific">Negadavirga shengliensis</name>
    <dbReference type="NCBI Taxonomy" id="1389218"/>
    <lineage>
        <taxon>Bacteria</taxon>
        <taxon>Pseudomonadati</taxon>
        <taxon>Bacteroidota</taxon>
        <taxon>Cytophagia</taxon>
        <taxon>Cytophagales</taxon>
        <taxon>Cyclobacteriaceae</taxon>
        <taxon>Negadavirga</taxon>
    </lineage>
</organism>
<dbReference type="EMBL" id="JBHSJJ010000005">
    <property type="protein sequence ID" value="MFC4872238.1"/>
    <property type="molecule type" value="Genomic_DNA"/>
</dbReference>
<evidence type="ECO:0000313" key="1">
    <source>
        <dbReference type="EMBL" id="MFC4872238.1"/>
    </source>
</evidence>
<reference evidence="2" key="1">
    <citation type="journal article" date="2019" name="Int. J. Syst. Evol. Microbiol.">
        <title>The Global Catalogue of Microorganisms (GCM) 10K type strain sequencing project: providing services to taxonomists for standard genome sequencing and annotation.</title>
        <authorList>
            <consortium name="The Broad Institute Genomics Platform"/>
            <consortium name="The Broad Institute Genome Sequencing Center for Infectious Disease"/>
            <person name="Wu L."/>
            <person name="Ma J."/>
        </authorList>
    </citation>
    <scope>NUCLEOTIDE SEQUENCE [LARGE SCALE GENOMIC DNA]</scope>
    <source>
        <strain evidence="2">CGMCC 4.7466</strain>
    </source>
</reference>
<gene>
    <name evidence="1" type="ORF">ACFPFU_11095</name>
</gene>
<comment type="caution">
    <text evidence="1">The sequence shown here is derived from an EMBL/GenBank/DDBJ whole genome shotgun (WGS) entry which is preliminary data.</text>
</comment>